<proteinExistence type="predicted"/>
<evidence type="ECO:0000313" key="2">
    <source>
        <dbReference type="EMBL" id="KAI5078676.1"/>
    </source>
</evidence>
<keyword evidence="3" id="KW-1185">Reference proteome</keyword>
<name>A0A9D4V2Q1_ADICA</name>
<dbReference type="Proteomes" id="UP000886520">
    <property type="component" value="Chromosome 6"/>
</dbReference>
<sequence length="160" mass="17198">STKVVKRERRMNGSNLSQPVENGPIMDEGCLYFSAVRSGLQSHEKAEMSYFVICNLHCLTTSTSPQKACVFLQVLTSTIVWNSSIVMASCGGNAGGEGSASNDSPNDGESISGELHRFIEPPPYPTSKCLSHPALTSTAESPEARTSNKGKPKRGHRLVQ</sequence>
<evidence type="ECO:0000256" key="1">
    <source>
        <dbReference type="SAM" id="MobiDB-lite"/>
    </source>
</evidence>
<evidence type="ECO:0000313" key="3">
    <source>
        <dbReference type="Proteomes" id="UP000886520"/>
    </source>
</evidence>
<feature type="compositionally biased region" description="Polar residues" evidence="1">
    <location>
        <begin position="134"/>
        <end position="147"/>
    </location>
</feature>
<reference evidence="2" key="1">
    <citation type="submission" date="2021-01" db="EMBL/GenBank/DDBJ databases">
        <title>Adiantum capillus-veneris genome.</title>
        <authorList>
            <person name="Fang Y."/>
            <person name="Liao Q."/>
        </authorList>
    </citation>
    <scope>NUCLEOTIDE SEQUENCE</scope>
    <source>
        <strain evidence="2">H3</strain>
        <tissue evidence="2">Leaf</tissue>
    </source>
</reference>
<feature type="non-terminal residue" evidence="2">
    <location>
        <position position="1"/>
    </location>
</feature>
<protein>
    <submittedName>
        <fullName evidence="2">Uncharacterized protein</fullName>
    </submittedName>
</protein>
<dbReference type="EMBL" id="JABFUD020000006">
    <property type="protein sequence ID" value="KAI5078676.1"/>
    <property type="molecule type" value="Genomic_DNA"/>
</dbReference>
<accession>A0A9D4V2Q1</accession>
<organism evidence="2 3">
    <name type="scientific">Adiantum capillus-veneris</name>
    <name type="common">Maidenhair fern</name>
    <dbReference type="NCBI Taxonomy" id="13818"/>
    <lineage>
        <taxon>Eukaryota</taxon>
        <taxon>Viridiplantae</taxon>
        <taxon>Streptophyta</taxon>
        <taxon>Embryophyta</taxon>
        <taxon>Tracheophyta</taxon>
        <taxon>Polypodiopsida</taxon>
        <taxon>Polypodiidae</taxon>
        <taxon>Polypodiales</taxon>
        <taxon>Pteridineae</taxon>
        <taxon>Pteridaceae</taxon>
        <taxon>Vittarioideae</taxon>
        <taxon>Adiantum</taxon>
    </lineage>
</organism>
<comment type="caution">
    <text evidence="2">The sequence shown here is derived from an EMBL/GenBank/DDBJ whole genome shotgun (WGS) entry which is preliminary data.</text>
</comment>
<dbReference type="AlphaFoldDB" id="A0A9D4V2Q1"/>
<feature type="compositionally biased region" description="Basic residues" evidence="1">
    <location>
        <begin position="148"/>
        <end position="160"/>
    </location>
</feature>
<gene>
    <name evidence="2" type="ORF">GOP47_0006347</name>
</gene>
<feature type="region of interest" description="Disordered" evidence="1">
    <location>
        <begin position="92"/>
        <end position="160"/>
    </location>
</feature>